<sequence>MVRVITQETFDDVVKENIEEFDMSPEEALQDAGVDLDNIIKEVMNKVTESVSQKLSSLLESINNHSLEEDRLTQALNDLQLECDKDLAHKMLAGKMGCYGALLDVLERSDTNIHIADPVLGVLTSLMTGQPDLLDERGIGQMMRLLGAKQGAGLQAQVLGWARECCLKHEKNRQDLVKHGVVAQLKVLLEQDDVLSPVVRSVCALMRALVLDDDIRVVFGLAHEHARKLAEETLVTLINLTKKFKDKETMSELLMTLSALMVRSEFCQRFQEAGGLKFLMDVLAEFPESEVLRTWGLVNMGDIGTQEHHGNMGTWKSQECSSFLHLFVVYTSRPVFQRLTRQCLSLIKGLAGDDDVKARMGAAGIAPLIVLAMNNYKQSASLAAAASACMAAITLRSPANSKSLVEAGAAEAILETMKTHQNDVIVQKQCSWAIRNIVSRDRSLNNTFLSLGAEELLQEALKRHGSNCEYDIKSALRDLECEVELIERWTGKGGALN</sequence>
<organism evidence="2">
    <name type="scientific">Timema bartmani</name>
    <dbReference type="NCBI Taxonomy" id="61472"/>
    <lineage>
        <taxon>Eukaryota</taxon>
        <taxon>Metazoa</taxon>
        <taxon>Ecdysozoa</taxon>
        <taxon>Arthropoda</taxon>
        <taxon>Hexapoda</taxon>
        <taxon>Insecta</taxon>
        <taxon>Pterygota</taxon>
        <taxon>Neoptera</taxon>
        <taxon>Polyneoptera</taxon>
        <taxon>Phasmatodea</taxon>
        <taxon>Timematodea</taxon>
        <taxon>Timematoidea</taxon>
        <taxon>Timematidae</taxon>
        <taxon>Timema</taxon>
    </lineage>
</organism>
<dbReference type="AlphaFoldDB" id="A0A7R9I152"/>
<dbReference type="SUPFAM" id="SSF48371">
    <property type="entry name" value="ARM repeat"/>
    <property type="match status" value="1"/>
</dbReference>
<dbReference type="GO" id="GO:0002244">
    <property type="term" value="P:hematopoietic progenitor cell differentiation"/>
    <property type="evidence" value="ECO:0007669"/>
    <property type="project" value="TreeGrafter"/>
</dbReference>
<dbReference type="PANTHER" id="PTHR22895:SF0">
    <property type="entry name" value="ARMADILLO REPEAT-CONTAINING PROTEIN 6"/>
    <property type="match status" value="1"/>
</dbReference>
<evidence type="ECO:0008006" key="3">
    <source>
        <dbReference type="Google" id="ProtNLM"/>
    </source>
</evidence>
<dbReference type="InterPro" id="IPR000225">
    <property type="entry name" value="Armadillo"/>
</dbReference>
<evidence type="ECO:0000313" key="2">
    <source>
        <dbReference type="EMBL" id="CAD7443734.1"/>
    </source>
</evidence>
<name>A0A7R9I152_9NEOP</name>
<gene>
    <name evidence="2" type="ORF">TBIB3V08_LOCUS6133</name>
</gene>
<dbReference type="InterPro" id="IPR011989">
    <property type="entry name" value="ARM-like"/>
</dbReference>
<keyword evidence="1" id="KW-0677">Repeat</keyword>
<proteinExistence type="predicted"/>
<dbReference type="EMBL" id="OD566305">
    <property type="protein sequence ID" value="CAD7443734.1"/>
    <property type="molecule type" value="Genomic_DNA"/>
</dbReference>
<dbReference type="InterPro" id="IPR016024">
    <property type="entry name" value="ARM-type_fold"/>
</dbReference>
<dbReference type="SMART" id="SM00185">
    <property type="entry name" value="ARM"/>
    <property type="match status" value="2"/>
</dbReference>
<protein>
    <recommendedName>
        <fullName evidence="3">Armadillo repeat-containing protein 6</fullName>
    </recommendedName>
</protein>
<accession>A0A7R9I152</accession>
<dbReference type="PANTHER" id="PTHR22895">
    <property type="entry name" value="ARMADILLO REPEAT-CONTAINING PROTEIN 6"/>
    <property type="match status" value="1"/>
</dbReference>
<reference evidence="2" key="1">
    <citation type="submission" date="2020-11" db="EMBL/GenBank/DDBJ databases">
        <authorList>
            <person name="Tran Van P."/>
        </authorList>
    </citation>
    <scope>NUCLEOTIDE SEQUENCE</scope>
</reference>
<evidence type="ECO:0000256" key="1">
    <source>
        <dbReference type="ARBA" id="ARBA00022737"/>
    </source>
</evidence>
<dbReference type="Gene3D" id="1.25.10.10">
    <property type="entry name" value="Leucine-rich Repeat Variant"/>
    <property type="match status" value="2"/>
</dbReference>